<proteinExistence type="predicted"/>
<evidence type="ECO:0000313" key="2">
    <source>
        <dbReference type="Proteomes" id="UP000321408"/>
    </source>
</evidence>
<keyword evidence="2" id="KW-1185">Reference proteome</keyword>
<dbReference type="KEGG" id="psyt:DSAG12_00234"/>
<dbReference type="Gene3D" id="1.25.40.10">
    <property type="entry name" value="Tetratricopeptide repeat domain"/>
    <property type="match status" value="3"/>
</dbReference>
<dbReference type="SUPFAM" id="SSF48452">
    <property type="entry name" value="TPR-like"/>
    <property type="match status" value="2"/>
</dbReference>
<dbReference type="AlphaFoldDB" id="A0A5B9D647"/>
<accession>A0A5B9D647</accession>
<organism evidence="1 2">
    <name type="scientific">Promethearchaeum syntrophicum</name>
    <dbReference type="NCBI Taxonomy" id="2594042"/>
    <lineage>
        <taxon>Archaea</taxon>
        <taxon>Promethearchaeati</taxon>
        <taxon>Promethearchaeota</taxon>
        <taxon>Promethearchaeia</taxon>
        <taxon>Promethearchaeales</taxon>
        <taxon>Promethearchaeaceae</taxon>
        <taxon>Promethearchaeum</taxon>
    </lineage>
</organism>
<sequence length="534" mass="62560">MKEDTQEELEPSYSLTIAVEDFKQGVQLYQNKDLKAAYSLIRKALLKFQLEHQSKLILESTFLIANILFQLEKFNPAIKYFQELKIIALDLQHKKYLELSSFMLAFCQYKTRNYKKAFEIFESDLSDPIEYVNKLQLFTFRARTSSKLGYRDQSIQFFKEAIEICQKEQNGIQNEGQKAQLYNEIGLELYYKILDEIKASGLSYLNDLNQNSQAFSLSIEYFQKAIEIWEKHGETKKFITTIQIIGNIYGYLKNLKKQIEYYNIALQKSEEINEFEQYIKISRNLIRILTNLKNSNELISLLQRVISVLNQNGVSDIIAIAEFHLKLGKTLLSLKQINNALYEFITALNIYERLKNPISEHKTTLNLIIQIYRESEDIEKLSYYSQQLSILEERFNENTSPSDDWLVVIKDFWFITETGIEIFSYTPDVHINPTLFGGFISALQSLSEEISQKRMESFVIGNQRYSFYFEEGKPIFIIGRASIEELDTRVTKVLSVLYKRFFNEYGKFLVKFSGNVSPFQNFGEVMKTIDFNLV</sequence>
<dbReference type="Pfam" id="PF13181">
    <property type="entry name" value="TPR_8"/>
    <property type="match status" value="1"/>
</dbReference>
<reference evidence="1 2" key="2">
    <citation type="journal article" date="2024" name="Int. J. Syst. Evol. Microbiol.">
        <title>Promethearchaeum syntrophicum gen. nov., sp. nov., an anaerobic, obligately syntrophic archaeon, the first isolate of the lineage 'Asgard' archaea, and proposal of the new archaeal phylum Promethearchaeota phyl. nov. and kingdom Promethearchaeati regn. nov.</title>
        <authorList>
            <person name="Imachi H."/>
            <person name="Nobu M.K."/>
            <person name="Kato S."/>
            <person name="Takaki Y."/>
            <person name="Miyazaki M."/>
            <person name="Miyata M."/>
            <person name="Ogawara M."/>
            <person name="Saito Y."/>
            <person name="Sakai S."/>
            <person name="Tahara Y.O."/>
            <person name="Takano Y."/>
            <person name="Tasumi E."/>
            <person name="Uematsu K."/>
            <person name="Yoshimura T."/>
            <person name="Itoh T."/>
            <person name="Ohkuma M."/>
            <person name="Takai K."/>
        </authorList>
    </citation>
    <scope>NUCLEOTIDE SEQUENCE [LARGE SCALE GENOMIC DNA]</scope>
    <source>
        <strain evidence="1 2">MK-D1</strain>
    </source>
</reference>
<reference evidence="1 2" key="1">
    <citation type="journal article" date="2020" name="Nature">
        <title>Isolation of an archaeon at the prokaryote-eukaryote interface.</title>
        <authorList>
            <person name="Imachi H."/>
            <person name="Nobu M.K."/>
            <person name="Nakahara N."/>
            <person name="Morono Y."/>
            <person name="Ogawara M."/>
            <person name="Takaki Y."/>
            <person name="Takano Y."/>
            <person name="Uematsu K."/>
            <person name="Ikuta T."/>
            <person name="Ito M."/>
            <person name="Matsui Y."/>
            <person name="Miyazaki M."/>
            <person name="Murata K."/>
            <person name="Saito Y."/>
            <person name="Sakai S."/>
            <person name="Song C."/>
            <person name="Tasumi E."/>
            <person name="Yamanaka Y."/>
            <person name="Yamaguchi T."/>
            <person name="Kamagata Y."/>
            <person name="Tamaki H."/>
            <person name="Takai K."/>
        </authorList>
    </citation>
    <scope>NUCLEOTIDE SEQUENCE [LARGE SCALE GENOMIC DNA]</scope>
    <source>
        <strain evidence="1 2">MK-D1</strain>
    </source>
</reference>
<dbReference type="SMART" id="SM00028">
    <property type="entry name" value="TPR"/>
    <property type="match status" value="5"/>
</dbReference>
<evidence type="ECO:0000313" key="1">
    <source>
        <dbReference type="EMBL" id="QEE14421.2"/>
    </source>
</evidence>
<gene>
    <name evidence="1" type="ORF">DSAG12_00234</name>
</gene>
<dbReference type="InterPro" id="IPR019734">
    <property type="entry name" value="TPR_rpt"/>
</dbReference>
<dbReference type="InterPro" id="IPR011990">
    <property type="entry name" value="TPR-like_helical_dom_sf"/>
</dbReference>
<dbReference type="EMBL" id="CP042905">
    <property type="protein sequence ID" value="QEE14421.2"/>
    <property type="molecule type" value="Genomic_DNA"/>
</dbReference>
<protein>
    <submittedName>
        <fullName evidence="1">Tetratricopeptide repeat protein</fullName>
    </submittedName>
</protein>
<dbReference type="Proteomes" id="UP000321408">
    <property type="component" value="Chromosome"/>
</dbReference>
<dbReference type="PANTHER" id="PTHR10098">
    <property type="entry name" value="RAPSYN-RELATED"/>
    <property type="match status" value="1"/>
</dbReference>
<name>A0A5B9D647_9ARCH</name>